<evidence type="ECO:0000313" key="2">
    <source>
        <dbReference type="EMBL" id="MBZ3883284.1"/>
    </source>
</evidence>
<feature type="region of interest" description="Disordered" evidence="1">
    <location>
        <begin position="1"/>
        <end position="22"/>
    </location>
</feature>
<feature type="region of interest" description="Disordered" evidence="1">
    <location>
        <begin position="69"/>
        <end position="93"/>
    </location>
</feature>
<reference evidence="2" key="1">
    <citation type="submission" date="2020-03" db="EMBL/GenBank/DDBJ databases">
        <title>Studies in the Genomics of Life Span.</title>
        <authorList>
            <person name="Glass D."/>
        </authorList>
    </citation>
    <scope>NUCLEOTIDE SEQUENCE</scope>
    <source>
        <strain evidence="2">SUZIE</strain>
        <tissue evidence="2">Muscle</tissue>
    </source>
</reference>
<evidence type="ECO:0000256" key="1">
    <source>
        <dbReference type="SAM" id="MobiDB-lite"/>
    </source>
</evidence>
<dbReference type="AlphaFoldDB" id="A0AA41N4J2"/>
<sequence length="175" mass="19621">MSSQQGSIQEPPPHHLHHPASGGYPLYRPRALIWSQELDNEKIQIPSLVVELVESQNKQMDSNMELFEAPKEIKDTTGNSCKAGQEKAKNETVAQAEKPNYKLTLQLLNNVNQVMNISNNNHDHDDITSGTPKEKIAKTSKRKQSKDLEKKKALHRLHGQNREEANPAKLSSGSN</sequence>
<evidence type="ECO:0000313" key="3">
    <source>
        <dbReference type="Proteomes" id="UP001166674"/>
    </source>
</evidence>
<keyword evidence="3" id="KW-1185">Reference proteome</keyword>
<dbReference type="Proteomes" id="UP001166674">
    <property type="component" value="Unassembled WGS sequence"/>
</dbReference>
<protein>
    <submittedName>
        <fullName evidence="2">Inhibitor of growth protein 1</fullName>
    </submittedName>
</protein>
<organism evidence="2 3">
    <name type="scientific">Sciurus carolinensis</name>
    <name type="common">Eastern gray squirrel</name>
    <dbReference type="NCBI Taxonomy" id="30640"/>
    <lineage>
        <taxon>Eukaryota</taxon>
        <taxon>Metazoa</taxon>
        <taxon>Chordata</taxon>
        <taxon>Craniata</taxon>
        <taxon>Vertebrata</taxon>
        <taxon>Euteleostomi</taxon>
        <taxon>Mammalia</taxon>
        <taxon>Eutheria</taxon>
        <taxon>Euarchontoglires</taxon>
        <taxon>Glires</taxon>
        <taxon>Rodentia</taxon>
        <taxon>Sciuromorpha</taxon>
        <taxon>Sciuridae</taxon>
        <taxon>Sciurinae</taxon>
        <taxon>Sciurini</taxon>
        <taxon>Sciurus</taxon>
    </lineage>
</organism>
<gene>
    <name evidence="2" type="ORF">SUZIE_172170</name>
</gene>
<feature type="region of interest" description="Disordered" evidence="1">
    <location>
        <begin position="116"/>
        <end position="175"/>
    </location>
</feature>
<proteinExistence type="predicted"/>
<comment type="caution">
    <text evidence="2">The sequence shown here is derived from an EMBL/GenBank/DDBJ whole genome shotgun (WGS) entry which is preliminary data.</text>
</comment>
<name>A0AA41N4J2_SCICA</name>
<dbReference type="EMBL" id="JAATJV010386187">
    <property type="protein sequence ID" value="MBZ3883284.1"/>
    <property type="molecule type" value="Genomic_DNA"/>
</dbReference>
<accession>A0AA41N4J2</accession>
<feature type="compositionally biased region" description="Basic and acidic residues" evidence="1">
    <location>
        <begin position="121"/>
        <end position="137"/>
    </location>
</feature>